<dbReference type="Proteomes" id="UP000192678">
    <property type="component" value="Unassembled WGS sequence"/>
</dbReference>
<evidence type="ECO:0000313" key="2">
    <source>
        <dbReference type="EMBL" id="SMC53508.1"/>
    </source>
</evidence>
<reference evidence="2 3" key="1">
    <citation type="submission" date="2017-04" db="EMBL/GenBank/DDBJ databases">
        <authorList>
            <person name="Afonso C.L."/>
            <person name="Miller P.J."/>
            <person name="Scott M.A."/>
            <person name="Spackman E."/>
            <person name="Goraichik I."/>
            <person name="Dimitrov K.M."/>
            <person name="Suarez D.L."/>
            <person name="Swayne D.E."/>
        </authorList>
    </citation>
    <scope>NUCLEOTIDE SEQUENCE [LARGE SCALE GENOMIC DNA]</scope>
    <source>
        <strain evidence="2 3">DSM 19625</strain>
    </source>
</reference>
<dbReference type="Gene3D" id="3.10.180.10">
    <property type="entry name" value="2,3-Dihydroxybiphenyl 1,2-Dioxygenase, domain 1"/>
    <property type="match status" value="1"/>
</dbReference>
<dbReference type="AlphaFoldDB" id="A0A1W1ZZL4"/>
<name>A0A1W1ZZL4_9SPHI</name>
<dbReference type="CDD" id="cd06588">
    <property type="entry name" value="PhnB_like"/>
    <property type="match status" value="1"/>
</dbReference>
<dbReference type="STRING" id="475255.SAMN04488101_101165"/>
<proteinExistence type="predicted"/>
<dbReference type="EMBL" id="FWYB01000001">
    <property type="protein sequence ID" value="SMC53508.1"/>
    <property type="molecule type" value="Genomic_DNA"/>
</dbReference>
<accession>A0A1W1ZZL4</accession>
<protein>
    <submittedName>
        <fullName evidence="2">PhnB protein</fullName>
    </submittedName>
</protein>
<dbReference type="SUPFAM" id="SSF54593">
    <property type="entry name" value="Glyoxalase/Bleomycin resistance protein/Dihydroxybiphenyl dioxygenase"/>
    <property type="match status" value="1"/>
</dbReference>
<evidence type="ECO:0000313" key="3">
    <source>
        <dbReference type="Proteomes" id="UP000192678"/>
    </source>
</evidence>
<dbReference type="OrthoDB" id="9795306at2"/>
<dbReference type="Pfam" id="PF06983">
    <property type="entry name" value="3-dmu-9_3-mt"/>
    <property type="match status" value="1"/>
</dbReference>
<sequence>MTTLNPYLNFPGTTEEAFNLYKSIIGGEITMIMRFRDMPDDKTPENEKDKICHISLKFPNGNILMATDTLESLGQKIILGNNFYLSLGVESEAEADRIFKELSPGGKVEMPMEKMFWGDYFGIVQDKFGTQWMITYTYPQAK</sequence>
<dbReference type="RefSeq" id="WP_084287414.1">
    <property type="nucleotide sequence ID" value="NZ_FWYB01000001.1"/>
</dbReference>
<dbReference type="PANTHER" id="PTHR33990:SF1">
    <property type="entry name" value="PROTEIN YJDN"/>
    <property type="match status" value="1"/>
</dbReference>
<organism evidence="2 3">
    <name type="scientific">Pedobacter nyackensis</name>
    <dbReference type="NCBI Taxonomy" id="475255"/>
    <lineage>
        <taxon>Bacteria</taxon>
        <taxon>Pseudomonadati</taxon>
        <taxon>Bacteroidota</taxon>
        <taxon>Sphingobacteriia</taxon>
        <taxon>Sphingobacteriales</taxon>
        <taxon>Sphingobacteriaceae</taxon>
        <taxon>Pedobacter</taxon>
    </lineage>
</organism>
<dbReference type="InterPro" id="IPR029068">
    <property type="entry name" value="Glyas_Bleomycin-R_OHBP_Dase"/>
</dbReference>
<gene>
    <name evidence="2" type="ORF">SAMN04488101_101165</name>
</gene>
<dbReference type="PANTHER" id="PTHR33990">
    <property type="entry name" value="PROTEIN YJDN-RELATED"/>
    <property type="match status" value="1"/>
</dbReference>
<evidence type="ECO:0000259" key="1">
    <source>
        <dbReference type="Pfam" id="PF06983"/>
    </source>
</evidence>
<dbReference type="InterPro" id="IPR028973">
    <property type="entry name" value="PhnB-like"/>
</dbReference>
<keyword evidence="3" id="KW-1185">Reference proteome</keyword>
<feature type="domain" description="PhnB-like" evidence="1">
    <location>
        <begin position="5"/>
        <end position="135"/>
    </location>
</feature>